<dbReference type="InterPro" id="IPR036465">
    <property type="entry name" value="vWFA_dom_sf"/>
</dbReference>
<evidence type="ECO:0000259" key="3">
    <source>
        <dbReference type="SMART" id="SM00327"/>
    </source>
</evidence>
<accession>A0A8H3IH69</accession>
<dbReference type="Pfam" id="PF13519">
    <property type="entry name" value="VWA_2"/>
    <property type="match status" value="1"/>
</dbReference>
<dbReference type="InterPro" id="IPR002035">
    <property type="entry name" value="VWF_A"/>
</dbReference>
<evidence type="ECO:0000256" key="1">
    <source>
        <dbReference type="SAM" id="MobiDB-lite"/>
    </source>
</evidence>
<organism evidence="4 5">
    <name type="scientific">Heterodermia speciosa</name>
    <dbReference type="NCBI Taxonomy" id="116794"/>
    <lineage>
        <taxon>Eukaryota</taxon>
        <taxon>Fungi</taxon>
        <taxon>Dikarya</taxon>
        <taxon>Ascomycota</taxon>
        <taxon>Pezizomycotina</taxon>
        <taxon>Lecanoromycetes</taxon>
        <taxon>OSLEUM clade</taxon>
        <taxon>Lecanoromycetidae</taxon>
        <taxon>Caliciales</taxon>
        <taxon>Physciaceae</taxon>
        <taxon>Heterodermia</taxon>
    </lineage>
</organism>
<reference evidence="4" key="1">
    <citation type="submission" date="2021-03" db="EMBL/GenBank/DDBJ databases">
        <authorList>
            <person name="Tagirdzhanova G."/>
        </authorList>
    </citation>
    <scope>NUCLEOTIDE SEQUENCE</scope>
</reference>
<evidence type="ECO:0000313" key="5">
    <source>
        <dbReference type="Proteomes" id="UP000664521"/>
    </source>
</evidence>
<name>A0A8H3IH69_9LECA</name>
<feature type="region of interest" description="Disordered" evidence="1">
    <location>
        <begin position="283"/>
        <end position="306"/>
    </location>
</feature>
<dbReference type="AlphaFoldDB" id="A0A8H3IH69"/>
<proteinExistence type="predicted"/>
<dbReference type="SUPFAM" id="SSF53300">
    <property type="entry name" value="vWA-like"/>
    <property type="match status" value="1"/>
</dbReference>
<keyword evidence="5" id="KW-1185">Reference proteome</keyword>
<sequence>MRFSILVFKPLYLLALSGSVNGADPVHQLVTRFGTVNGLGQSTEHERITRAALACDLPLSSSSGDCFEPLSIAQVAGQQRTAGAVGAPDADESLSAVAHCDDADYLDFAKYGLPGTYPHTRSEATQNLIDCIAHLSGRIDEGLTAAERLLGDNDDIIKRESDIEGNNCVFFLGVSGRAKCDAIEGLGRALHGVQDFYSHSNWADNADGTEKISITNPPGLHLGAVSPLFDLTSAMSPVGFTVPPDLSTGCFILGIPPDLSGARDCIKQGRITHETLNKDKGDITAKPGVLIPPTSPITRAPKTSRGQITSGANNFELAVQGAIAETRRQWADFRAGLVDRYGPKRAGLMVCAITKDYPWRDCTGRKIALVIDSSGSNQETDPSFLRVNAAKQFADTLVTADSAGLDNRPDLVSVITFTTDASVIYPLGDPAAAVFDGIGADGGTFIAGGVALAIEDLTKDTTISTQDHAGIIVFTDGQDSDTSALLSQLDQAAQLGIRVSFGFLSPPTSPVQRLVRARTVRIRNPEPVFYPRQISGGSDPSESPPELITAILETGGFFGTINSAEAQESFVDAVIARGSTNINGISSSLGGPLFPGVTVYGLTPAAGAPEVRFTYHATAGENLTFATHVITGPPLNVTLHNVNASADSANLRTDAQGLANMVYAAKENVSLELTVANSGLTGGNSTSGLFSVDLKVPGLPANDTCTIPPAGSACKKVGELKCCGTGFITCDFSGYVFRECAPETVCKSDKGSAGVYCAHT</sequence>
<dbReference type="EMBL" id="CAJPDS010000016">
    <property type="protein sequence ID" value="CAF9915560.1"/>
    <property type="molecule type" value="Genomic_DNA"/>
</dbReference>
<dbReference type="Proteomes" id="UP000664521">
    <property type="component" value="Unassembled WGS sequence"/>
</dbReference>
<dbReference type="CDD" id="cd00198">
    <property type="entry name" value="vWFA"/>
    <property type="match status" value="1"/>
</dbReference>
<keyword evidence="2" id="KW-0732">Signal</keyword>
<dbReference type="SMART" id="SM00327">
    <property type="entry name" value="VWA"/>
    <property type="match status" value="1"/>
</dbReference>
<evidence type="ECO:0000256" key="2">
    <source>
        <dbReference type="SAM" id="SignalP"/>
    </source>
</evidence>
<protein>
    <recommendedName>
        <fullName evidence="3">VWFA domain-containing protein</fullName>
    </recommendedName>
</protein>
<dbReference type="Gene3D" id="3.40.50.410">
    <property type="entry name" value="von Willebrand factor, type A domain"/>
    <property type="match status" value="1"/>
</dbReference>
<evidence type="ECO:0000313" key="4">
    <source>
        <dbReference type="EMBL" id="CAF9915560.1"/>
    </source>
</evidence>
<gene>
    <name evidence="4" type="ORF">HETSPECPRED_002524</name>
</gene>
<feature type="signal peptide" evidence="2">
    <location>
        <begin position="1"/>
        <end position="22"/>
    </location>
</feature>
<dbReference type="OrthoDB" id="301415at2759"/>
<comment type="caution">
    <text evidence="4">The sequence shown here is derived from an EMBL/GenBank/DDBJ whole genome shotgun (WGS) entry which is preliminary data.</text>
</comment>
<feature type="chain" id="PRO_5034982440" description="VWFA domain-containing protein" evidence="2">
    <location>
        <begin position="23"/>
        <end position="760"/>
    </location>
</feature>
<feature type="domain" description="VWFA" evidence="3">
    <location>
        <begin position="364"/>
        <end position="553"/>
    </location>
</feature>